<dbReference type="Gene3D" id="3.90.980.10">
    <property type="entry name" value="DNA primase, catalytic core, N-terminal domain"/>
    <property type="match status" value="1"/>
</dbReference>
<protein>
    <recommendedName>
        <fullName evidence="1">DNA primase DNAG catalytic core N-terminal domain-containing protein</fullName>
    </recommendedName>
</protein>
<dbReference type="InterPro" id="IPR037068">
    <property type="entry name" value="DNA_primase_core_N_sf"/>
</dbReference>
<dbReference type="EMBL" id="LAZR01051760">
    <property type="protein sequence ID" value="KKK84472.1"/>
    <property type="molecule type" value="Genomic_DNA"/>
</dbReference>
<proteinExistence type="predicted"/>
<dbReference type="InterPro" id="IPR050219">
    <property type="entry name" value="DnaG_primase"/>
</dbReference>
<dbReference type="PANTHER" id="PTHR30313">
    <property type="entry name" value="DNA PRIMASE"/>
    <property type="match status" value="1"/>
</dbReference>
<dbReference type="InterPro" id="IPR013264">
    <property type="entry name" value="DNAG_N"/>
</dbReference>
<sequence length="140" mass="16554">MAFLMEHEHFTYPEAIKYVAKKYNIEVEETERSDEQKQEANERESMYLVSEYAQKHFSEMLWDSELGKAIGLSYFKERGFTDEIINKFQLGYCLDQWDAFTKAALEKGYQLKYLEKTGLTIVKEDSQNSNAPRTFDRFKG</sequence>
<feature type="non-terminal residue" evidence="2">
    <location>
        <position position="140"/>
    </location>
</feature>
<evidence type="ECO:0000259" key="1">
    <source>
        <dbReference type="Pfam" id="PF08275"/>
    </source>
</evidence>
<accession>A0A0F8YSS7</accession>
<dbReference type="PANTHER" id="PTHR30313:SF2">
    <property type="entry name" value="DNA PRIMASE"/>
    <property type="match status" value="1"/>
</dbReference>
<dbReference type="Pfam" id="PF08275">
    <property type="entry name" value="DNAG_N"/>
    <property type="match status" value="1"/>
</dbReference>
<dbReference type="GO" id="GO:0006269">
    <property type="term" value="P:DNA replication, synthesis of primer"/>
    <property type="evidence" value="ECO:0007669"/>
    <property type="project" value="TreeGrafter"/>
</dbReference>
<reference evidence="2" key="1">
    <citation type="journal article" date="2015" name="Nature">
        <title>Complex archaea that bridge the gap between prokaryotes and eukaryotes.</title>
        <authorList>
            <person name="Spang A."/>
            <person name="Saw J.H."/>
            <person name="Jorgensen S.L."/>
            <person name="Zaremba-Niedzwiedzka K."/>
            <person name="Martijn J."/>
            <person name="Lind A.E."/>
            <person name="van Eijk R."/>
            <person name="Schleper C."/>
            <person name="Guy L."/>
            <person name="Ettema T.J."/>
        </authorList>
    </citation>
    <scope>NUCLEOTIDE SEQUENCE</scope>
</reference>
<dbReference type="AlphaFoldDB" id="A0A0F8YSS7"/>
<comment type="caution">
    <text evidence="2">The sequence shown here is derived from an EMBL/GenBank/DDBJ whole genome shotgun (WGS) entry which is preliminary data.</text>
</comment>
<organism evidence="2">
    <name type="scientific">marine sediment metagenome</name>
    <dbReference type="NCBI Taxonomy" id="412755"/>
    <lineage>
        <taxon>unclassified sequences</taxon>
        <taxon>metagenomes</taxon>
        <taxon>ecological metagenomes</taxon>
    </lineage>
</organism>
<name>A0A0F8YSS7_9ZZZZ</name>
<feature type="domain" description="DNA primase DNAG catalytic core N-terminal" evidence="1">
    <location>
        <begin position="71"/>
        <end position="128"/>
    </location>
</feature>
<dbReference type="GO" id="GO:0005737">
    <property type="term" value="C:cytoplasm"/>
    <property type="evidence" value="ECO:0007669"/>
    <property type="project" value="TreeGrafter"/>
</dbReference>
<evidence type="ECO:0000313" key="2">
    <source>
        <dbReference type="EMBL" id="KKK84472.1"/>
    </source>
</evidence>
<dbReference type="SUPFAM" id="SSF56731">
    <property type="entry name" value="DNA primase core"/>
    <property type="match status" value="1"/>
</dbReference>
<gene>
    <name evidence="2" type="ORF">LCGC14_2782990</name>
</gene>